<name>A0A1Z5R989_SORBI</name>
<dbReference type="AlphaFoldDB" id="A0A1Z5R989"/>
<organism evidence="1 2">
    <name type="scientific">Sorghum bicolor</name>
    <name type="common">Sorghum</name>
    <name type="synonym">Sorghum vulgare</name>
    <dbReference type="NCBI Taxonomy" id="4558"/>
    <lineage>
        <taxon>Eukaryota</taxon>
        <taxon>Viridiplantae</taxon>
        <taxon>Streptophyta</taxon>
        <taxon>Embryophyta</taxon>
        <taxon>Tracheophyta</taxon>
        <taxon>Spermatophyta</taxon>
        <taxon>Magnoliopsida</taxon>
        <taxon>Liliopsida</taxon>
        <taxon>Poales</taxon>
        <taxon>Poaceae</taxon>
        <taxon>PACMAD clade</taxon>
        <taxon>Panicoideae</taxon>
        <taxon>Andropogonodae</taxon>
        <taxon>Andropogoneae</taxon>
        <taxon>Sorghinae</taxon>
        <taxon>Sorghum</taxon>
    </lineage>
</organism>
<keyword evidence="2" id="KW-1185">Reference proteome</keyword>
<dbReference type="Proteomes" id="UP000000768">
    <property type="component" value="Chromosome 7"/>
</dbReference>
<evidence type="ECO:0000313" key="1">
    <source>
        <dbReference type="EMBL" id="OQU80332.1"/>
    </source>
</evidence>
<evidence type="ECO:0000313" key="2">
    <source>
        <dbReference type="Proteomes" id="UP000000768"/>
    </source>
</evidence>
<dbReference type="Gramene" id="OQU80332">
    <property type="protein sequence ID" value="OQU80332"/>
    <property type="gene ID" value="SORBI_3007G112450"/>
</dbReference>
<dbReference type="InParanoid" id="A0A1Z5R989"/>
<gene>
    <name evidence="1" type="ORF">SORBI_3007G112450</name>
</gene>
<reference evidence="2" key="2">
    <citation type="journal article" date="2018" name="Plant J.">
        <title>The Sorghum bicolor reference genome: improved assembly, gene annotations, a transcriptome atlas, and signatures of genome organization.</title>
        <authorList>
            <person name="McCormick R.F."/>
            <person name="Truong S.K."/>
            <person name="Sreedasyam A."/>
            <person name="Jenkins J."/>
            <person name="Shu S."/>
            <person name="Sims D."/>
            <person name="Kennedy M."/>
            <person name="Amirebrahimi M."/>
            <person name="Weers B.D."/>
            <person name="McKinley B."/>
            <person name="Mattison A."/>
            <person name="Morishige D.T."/>
            <person name="Grimwood J."/>
            <person name="Schmutz J."/>
            <person name="Mullet J.E."/>
        </authorList>
    </citation>
    <scope>NUCLEOTIDE SEQUENCE [LARGE SCALE GENOMIC DNA]</scope>
    <source>
        <strain evidence="2">cv. BTx623</strain>
    </source>
</reference>
<accession>A0A1Z5R989</accession>
<proteinExistence type="predicted"/>
<reference evidence="1 2" key="1">
    <citation type="journal article" date="2009" name="Nature">
        <title>The Sorghum bicolor genome and the diversification of grasses.</title>
        <authorList>
            <person name="Paterson A.H."/>
            <person name="Bowers J.E."/>
            <person name="Bruggmann R."/>
            <person name="Dubchak I."/>
            <person name="Grimwood J."/>
            <person name="Gundlach H."/>
            <person name="Haberer G."/>
            <person name="Hellsten U."/>
            <person name="Mitros T."/>
            <person name="Poliakov A."/>
            <person name="Schmutz J."/>
            <person name="Spannagl M."/>
            <person name="Tang H."/>
            <person name="Wang X."/>
            <person name="Wicker T."/>
            <person name="Bharti A.K."/>
            <person name="Chapman J."/>
            <person name="Feltus F.A."/>
            <person name="Gowik U."/>
            <person name="Grigoriev I.V."/>
            <person name="Lyons E."/>
            <person name="Maher C.A."/>
            <person name="Martis M."/>
            <person name="Narechania A."/>
            <person name="Otillar R.P."/>
            <person name="Penning B.W."/>
            <person name="Salamov A.A."/>
            <person name="Wang Y."/>
            <person name="Zhang L."/>
            <person name="Carpita N.C."/>
            <person name="Freeling M."/>
            <person name="Gingle A.R."/>
            <person name="Hash C.T."/>
            <person name="Keller B."/>
            <person name="Klein P."/>
            <person name="Kresovich S."/>
            <person name="McCann M.C."/>
            <person name="Ming R."/>
            <person name="Peterson D.G."/>
            <person name="Mehboob-ur-Rahman"/>
            <person name="Ware D."/>
            <person name="Westhoff P."/>
            <person name="Mayer K.F."/>
            <person name="Messing J."/>
            <person name="Rokhsar D.S."/>
        </authorList>
    </citation>
    <scope>NUCLEOTIDE SEQUENCE [LARGE SCALE GENOMIC DNA]</scope>
    <source>
        <strain evidence="2">cv. BTx623</strain>
    </source>
</reference>
<protein>
    <submittedName>
        <fullName evidence="1">Uncharacterized protein</fullName>
    </submittedName>
</protein>
<dbReference type="EMBL" id="CM000766">
    <property type="protein sequence ID" value="OQU80332.1"/>
    <property type="molecule type" value="Genomic_DNA"/>
</dbReference>
<sequence length="133" mass="14660">MLLIGCFPAVLKSGQNHHRIASALAPQRDSQEASVGKPPHHHDHLSLPDLWLGVHPSLEIHSSFSDFAKLPGPKFCRCTSTVARSQSQRHKFHLVLARSRVDLYQAGCSSIPTLLHIPLACKHTCKLPTHVPC</sequence>